<name>A0A395M3P5_9BACT</name>
<evidence type="ECO:0000256" key="6">
    <source>
        <dbReference type="ARBA" id="ARBA00022749"/>
    </source>
</evidence>
<dbReference type="PANTHER" id="PTHR11922">
    <property type="entry name" value="GMP SYNTHASE-RELATED"/>
    <property type="match status" value="1"/>
</dbReference>
<dbReference type="SUPFAM" id="SSF54810">
    <property type="entry name" value="GMP synthetase C-terminal dimerisation domain"/>
    <property type="match status" value="1"/>
</dbReference>
<dbReference type="GO" id="GO:0005829">
    <property type="term" value="C:cytosol"/>
    <property type="evidence" value="ECO:0007669"/>
    <property type="project" value="TreeGrafter"/>
</dbReference>
<dbReference type="Gene3D" id="3.40.50.880">
    <property type="match status" value="1"/>
</dbReference>
<feature type="domain" description="GMPS ATP-PPase" evidence="11">
    <location>
        <begin position="44"/>
        <end position="231"/>
    </location>
</feature>
<dbReference type="FunFam" id="3.30.300.10:FF:000002">
    <property type="entry name" value="GMP synthase [glutamine-hydrolyzing]"/>
    <property type="match status" value="1"/>
</dbReference>
<keyword evidence="6 10" id="KW-0332">GMP biosynthesis</keyword>
<evidence type="ECO:0000256" key="2">
    <source>
        <dbReference type="ARBA" id="ARBA00005153"/>
    </source>
</evidence>
<dbReference type="InterPro" id="IPR025777">
    <property type="entry name" value="GMPS_ATP_PPase_dom"/>
</dbReference>
<dbReference type="NCBIfam" id="NF000848">
    <property type="entry name" value="PRK00074.1"/>
    <property type="match status" value="1"/>
</dbReference>
<evidence type="ECO:0000256" key="9">
    <source>
        <dbReference type="ARBA" id="ARBA00022962"/>
    </source>
</evidence>
<dbReference type="InterPro" id="IPR014729">
    <property type="entry name" value="Rossmann-like_a/b/a_fold"/>
</dbReference>
<comment type="caution">
    <text evidence="12">The sequence shown here is derived from an EMBL/GenBank/DDBJ whole genome shotgun (WGS) entry which is preliminary data.</text>
</comment>
<feature type="non-terminal residue" evidence="12">
    <location>
        <position position="1"/>
    </location>
</feature>
<dbReference type="SUPFAM" id="SSF52317">
    <property type="entry name" value="Class I glutamine amidotransferase-like"/>
    <property type="match status" value="1"/>
</dbReference>
<dbReference type="PROSITE" id="PS51273">
    <property type="entry name" value="GATASE_TYPE_1"/>
    <property type="match status" value="1"/>
</dbReference>
<dbReference type="Pfam" id="PF02540">
    <property type="entry name" value="NAD_synthase"/>
    <property type="match status" value="1"/>
</dbReference>
<dbReference type="InterPro" id="IPR017926">
    <property type="entry name" value="GATASE"/>
</dbReference>
<dbReference type="Pfam" id="PF00958">
    <property type="entry name" value="GMP_synt_C"/>
    <property type="match status" value="1"/>
</dbReference>
<dbReference type="InterPro" id="IPR022310">
    <property type="entry name" value="NAD/GMP_synthase"/>
</dbReference>
<dbReference type="AlphaFoldDB" id="A0A395M3P5"/>
<dbReference type="Gene3D" id="3.30.300.10">
    <property type="match status" value="1"/>
</dbReference>
<comment type="function">
    <text evidence="1">Catalyzes the synthesis of GMP from XMP.</text>
</comment>
<evidence type="ECO:0000256" key="4">
    <source>
        <dbReference type="ARBA" id="ARBA00022598"/>
    </source>
</evidence>
<dbReference type="EC" id="6.3.5.2" evidence="3"/>
<proteinExistence type="predicted"/>
<evidence type="ECO:0000256" key="8">
    <source>
        <dbReference type="ARBA" id="ARBA00022840"/>
    </source>
</evidence>
<evidence type="ECO:0000256" key="5">
    <source>
        <dbReference type="ARBA" id="ARBA00022741"/>
    </source>
</evidence>
<keyword evidence="4 12" id="KW-0436">Ligase</keyword>
<dbReference type="PANTHER" id="PTHR11922:SF2">
    <property type="entry name" value="GMP SYNTHASE [GLUTAMINE-HYDROLYZING]"/>
    <property type="match status" value="1"/>
</dbReference>
<dbReference type="GO" id="GO:0005524">
    <property type="term" value="F:ATP binding"/>
    <property type="evidence" value="ECO:0007669"/>
    <property type="project" value="UniProtKB-UniRule"/>
</dbReference>
<reference evidence="12 13" key="1">
    <citation type="journal article" date="2011" name="ISME J.">
        <title>Community ecology of hot spring cyanobacterial mats: predominant populations and their functional potential.</title>
        <authorList>
            <person name="Klatt C.G."/>
            <person name="Wood J.M."/>
            <person name="Rusch D.B."/>
            <person name="Bateson M.M."/>
            <person name="Hamamura N."/>
            <person name="Heidelberg J.F."/>
            <person name="Grossman A.R."/>
            <person name="Bhaya D."/>
            <person name="Cohan F.M."/>
            <person name="Kuhl M."/>
            <person name="Bryant D.A."/>
            <person name="Ward D.M."/>
        </authorList>
    </citation>
    <scope>NUCLEOTIDE SEQUENCE [LARGE SCALE GENOMIC DNA]</scope>
    <source>
        <strain evidence="12">OS</strain>
    </source>
</reference>
<gene>
    <name evidence="12" type="ORF">D0433_00775</name>
</gene>
<dbReference type="NCBIfam" id="TIGR00884">
    <property type="entry name" value="guaA_Cterm"/>
    <property type="match status" value="1"/>
</dbReference>
<keyword evidence="5 10" id="KW-0547">Nucleotide-binding</keyword>
<evidence type="ECO:0000256" key="3">
    <source>
        <dbReference type="ARBA" id="ARBA00012746"/>
    </source>
</evidence>
<dbReference type="PROSITE" id="PS51553">
    <property type="entry name" value="GMPS_ATP_PPASE"/>
    <property type="match status" value="1"/>
</dbReference>
<keyword evidence="8 10" id="KW-0067">ATP-binding</keyword>
<protein>
    <recommendedName>
        <fullName evidence="3">GMP synthase (glutamine-hydrolyzing)</fullName>
        <ecNumber evidence="3">6.3.5.2</ecNumber>
    </recommendedName>
</protein>
<dbReference type="Proteomes" id="UP000266389">
    <property type="component" value="Unassembled WGS sequence"/>
</dbReference>
<dbReference type="InterPro" id="IPR029062">
    <property type="entry name" value="Class_I_gatase-like"/>
</dbReference>
<evidence type="ECO:0000256" key="1">
    <source>
        <dbReference type="ARBA" id="ARBA00002332"/>
    </source>
</evidence>
<dbReference type="Pfam" id="PF00117">
    <property type="entry name" value="GATase"/>
    <property type="match status" value="1"/>
</dbReference>
<dbReference type="InterPro" id="IPR001674">
    <property type="entry name" value="GMP_synth_C"/>
</dbReference>
<dbReference type="CDD" id="cd01997">
    <property type="entry name" value="GMP_synthase_C"/>
    <property type="match status" value="1"/>
</dbReference>
<evidence type="ECO:0000256" key="10">
    <source>
        <dbReference type="PROSITE-ProRule" id="PRU00886"/>
    </source>
</evidence>
<keyword evidence="9" id="KW-0315">Glutamine amidotransferase</keyword>
<evidence type="ECO:0000313" key="12">
    <source>
        <dbReference type="EMBL" id="RFM25413.1"/>
    </source>
</evidence>
<sequence length="356" mass="39807">AVEMISDTEKIYGVQFHPEVHHTEYGKEILANFLFEIAGLKKDWSMKDFIGQEIQKVRDLVGKEKVVCALSGGVDSTVAAVLVSKAIGRQLKCVFVDNGLLRKNEAKEVRNALKTLGLRVDFINTSDLFLKRLKGVANPEQKRKIIGKTFIEVFESHIDREKFLVQGTLYPDVIESVSVKGPSQTIKTHHNVGGLPKKMKLKLIEPLRELFKDEVREVGKLLGVPDEILGRHPFPGPGLAVRVLGAITKERCDLLREADAIFISELKANGLYHKVWQAFAVLLPVNTVGVMGDNRTYENVVALRAVTSTDGMTADWGRLPYDFLAHVSNRIINEVRGINRVTYDISSKPPATIEWE</sequence>
<accession>A0A395M3P5</accession>
<dbReference type="SUPFAM" id="SSF52402">
    <property type="entry name" value="Adenine nucleotide alpha hydrolases-like"/>
    <property type="match status" value="1"/>
</dbReference>
<dbReference type="Gene3D" id="3.40.50.620">
    <property type="entry name" value="HUPs"/>
    <property type="match status" value="1"/>
</dbReference>
<evidence type="ECO:0000259" key="11">
    <source>
        <dbReference type="PROSITE" id="PS51553"/>
    </source>
</evidence>
<dbReference type="UniPathway" id="UPA00189">
    <property type="reaction ID" value="UER00296"/>
</dbReference>
<feature type="binding site" evidence="10">
    <location>
        <begin position="71"/>
        <end position="77"/>
    </location>
    <ligand>
        <name>ATP</name>
        <dbReference type="ChEBI" id="CHEBI:30616"/>
    </ligand>
</feature>
<organism evidence="12 13">
    <name type="scientific">Candidatus Thermochlorobacter aerophilus</name>
    <dbReference type="NCBI Taxonomy" id="1868324"/>
    <lineage>
        <taxon>Bacteria</taxon>
        <taxon>Pseudomonadati</taxon>
        <taxon>Chlorobiota</taxon>
        <taxon>Chlorobiia</taxon>
        <taxon>Chlorobiales</taxon>
        <taxon>Candidatus Thermochlorobacteriaceae</taxon>
        <taxon>Candidatus Thermochlorobacter</taxon>
    </lineage>
</organism>
<dbReference type="EMBL" id="PHFL01000004">
    <property type="protein sequence ID" value="RFM25413.1"/>
    <property type="molecule type" value="Genomic_DNA"/>
</dbReference>
<dbReference type="FunFam" id="3.40.50.620:FF:000001">
    <property type="entry name" value="GMP synthase [glutamine-hydrolyzing]"/>
    <property type="match status" value="1"/>
</dbReference>
<evidence type="ECO:0000256" key="7">
    <source>
        <dbReference type="ARBA" id="ARBA00022755"/>
    </source>
</evidence>
<evidence type="ECO:0000313" key="13">
    <source>
        <dbReference type="Proteomes" id="UP000266389"/>
    </source>
</evidence>
<keyword evidence="7 10" id="KW-0658">Purine biosynthesis</keyword>
<dbReference type="GO" id="GO:0003921">
    <property type="term" value="F:GMP synthase activity"/>
    <property type="evidence" value="ECO:0007669"/>
    <property type="project" value="InterPro"/>
</dbReference>
<comment type="pathway">
    <text evidence="2">Purine metabolism; GMP biosynthesis; GMP from XMP (L-Gln route): step 1/1.</text>
</comment>